<dbReference type="AlphaFoldDB" id="A0A822YTD1"/>
<dbReference type="EMBL" id="DUZY01000004">
    <property type="protein sequence ID" value="DAD34375.1"/>
    <property type="molecule type" value="Genomic_DNA"/>
</dbReference>
<dbReference type="Proteomes" id="UP000607653">
    <property type="component" value="Unassembled WGS sequence"/>
</dbReference>
<accession>A0A822YTD1</accession>
<dbReference type="PANTHER" id="PTHR46366:SF1">
    <property type="entry name" value="PDZ DOMAIN-CONTAINING PROTEIN C1685.05"/>
    <property type="match status" value="1"/>
</dbReference>
<comment type="caution">
    <text evidence="1">The sequence shown here is derived from an EMBL/GenBank/DDBJ whole genome shotgun (WGS) entry which is preliminary data.</text>
</comment>
<dbReference type="PANTHER" id="PTHR46366">
    <property type="entry name" value="PRO-APOPTOTIC SERINE PROTEASE NMA111"/>
    <property type="match status" value="1"/>
</dbReference>
<dbReference type="InterPro" id="IPR043504">
    <property type="entry name" value="Peptidase_S1_PA_chymotrypsin"/>
</dbReference>
<dbReference type="SUPFAM" id="SSF50494">
    <property type="entry name" value="Trypsin-like serine proteases"/>
    <property type="match status" value="1"/>
</dbReference>
<organism evidence="1 2">
    <name type="scientific">Nelumbo nucifera</name>
    <name type="common">Sacred lotus</name>
    <dbReference type="NCBI Taxonomy" id="4432"/>
    <lineage>
        <taxon>Eukaryota</taxon>
        <taxon>Viridiplantae</taxon>
        <taxon>Streptophyta</taxon>
        <taxon>Embryophyta</taxon>
        <taxon>Tracheophyta</taxon>
        <taxon>Spermatophyta</taxon>
        <taxon>Magnoliopsida</taxon>
        <taxon>Proteales</taxon>
        <taxon>Nelumbonaceae</taxon>
        <taxon>Nelumbo</taxon>
    </lineage>
</organism>
<protein>
    <submittedName>
        <fullName evidence="1">Uncharacterized protein</fullName>
    </submittedName>
</protein>
<name>A0A822YTD1_NELNU</name>
<keyword evidence="2" id="KW-1185">Reference proteome</keyword>
<gene>
    <name evidence="1" type="ORF">HUJ06_005015</name>
</gene>
<reference evidence="1 2" key="1">
    <citation type="journal article" date="2020" name="Mol. Biol. Evol.">
        <title>Distinct Expression and Methylation Patterns for Genes with Different Fates following a Single Whole-Genome Duplication in Flowering Plants.</title>
        <authorList>
            <person name="Shi T."/>
            <person name="Rahmani R.S."/>
            <person name="Gugger P.F."/>
            <person name="Wang M."/>
            <person name="Li H."/>
            <person name="Zhang Y."/>
            <person name="Li Z."/>
            <person name="Wang Q."/>
            <person name="Van de Peer Y."/>
            <person name="Marchal K."/>
            <person name="Chen J."/>
        </authorList>
    </citation>
    <scope>NUCLEOTIDE SEQUENCE [LARGE SCALE GENOMIC DNA]</scope>
    <source>
        <tissue evidence="1">Leaf</tissue>
    </source>
</reference>
<evidence type="ECO:0000313" key="1">
    <source>
        <dbReference type="EMBL" id="DAD34375.1"/>
    </source>
</evidence>
<evidence type="ECO:0000313" key="2">
    <source>
        <dbReference type="Proteomes" id="UP000607653"/>
    </source>
</evidence>
<sequence length="92" mass="9681">MDMDRTMSRPTAGKVELSFAVFFSHNKNVYLSIHQAASRTKGGSSGSPVIDWQGRAVALNAVSKSSSASGCPSLSSGSPFNALGHVTRLYFG</sequence>
<dbReference type="InterPro" id="IPR009003">
    <property type="entry name" value="Peptidase_S1_PA"/>
</dbReference>
<dbReference type="Gene3D" id="2.40.10.10">
    <property type="entry name" value="Trypsin-like serine proteases"/>
    <property type="match status" value="1"/>
</dbReference>
<proteinExistence type="predicted"/>